<dbReference type="eggNOG" id="arCOG03411">
    <property type="taxonomic scope" value="Archaea"/>
</dbReference>
<dbReference type="SUPFAM" id="SSF53335">
    <property type="entry name" value="S-adenosyl-L-methionine-dependent methyltransferases"/>
    <property type="match status" value="1"/>
</dbReference>
<dbReference type="EMBL" id="AOIV01000027">
    <property type="protein sequence ID" value="ELZ29828.1"/>
    <property type="molecule type" value="Genomic_DNA"/>
</dbReference>
<gene>
    <name evidence="1" type="ORF">C474_12366</name>
</gene>
<evidence type="ECO:0000313" key="1">
    <source>
        <dbReference type="EMBL" id="ELZ29828.1"/>
    </source>
</evidence>
<evidence type="ECO:0008006" key="3">
    <source>
        <dbReference type="Google" id="ProtNLM"/>
    </source>
</evidence>
<name>M0D4Q1_HALPD</name>
<protein>
    <recommendedName>
        <fullName evidence="3">Methyltransferase domain-containing protein</fullName>
    </recommendedName>
</protein>
<evidence type="ECO:0000313" key="2">
    <source>
        <dbReference type="Proteomes" id="UP000011513"/>
    </source>
</evidence>
<dbReference type="InterPro" id="IPR029063">
    <property type="entry name" value="SAM-dependent_MTases_sf"/>
</dbReference>
<dbReference type="Gene3D" id="1.10.10.10">
    <property type="entry name" value="Winged helix-like DNA-binding domain superfamily/Winged helix DNA-binding domain"/>
    <property type="match status" value="1"/>
</dbReference>
<dbReference type="Pfam" id="PF13489">
    <property type="entry name" value="Methyltransf_23"/>
    <property type="match status" value="1"/>
</dbReference>
<dbReference type="OrthoDB" id="146767at2157"/>
<comment type="caution">
    <text evidence="1">The sequence shown here is derived from an EMBL/GenBank/DDBJ whole genome shotgun (WGS) entry which is preliminary data.</text>
</comment>
<reference evidence="1 2" key="1">
    <citation type="journal article" date="2014" name="PLoS Genet.">
        <title>Phylogenetically driven sequencing of extremely halophilic archaea reveals strategies for static and dynamic osmo-response.</title>
        <authorList>
            <person name="Becker E.A."/>
            <person name="Seitzer P.M."/>
            <person name="Tritt A."/>
            <person name="Larsen D."/>
            <person name="Krusor M."/>
            <person name="Yao A.I."/>
            <person name="Wu D."/>
            <person name="Madern D."/>
            <person name="Eisen J.A."/>
            <person name="Darling A.E."/>
            <person name="Facciotti M.T."/>
        </authorList>
    </citation>
    <scope>NUCLEOTIDE SEQUENCE [LARGE SCALE GENOMIC DNA]</scope>
    <source>
        <strain evidence="1 2">JCM 14848</strain>
    </source>
</reference>
<dbReference type="RefSeq" id="WP_008387165.1">
    <property type="nucleotide sequence ID" value="NZ_AOIV01000027.1"/>
</dbReference>
<keyword evidence="2" id="KW-1185">Reference proteome</keyword>
<dbReference type="InterPro" id="IPR036388">
    <property type="entry name" value="WH-like_DNA-bd_sf"/>
</dbReference>
<dbReference type="CDD" id="cd02440">
    <property type="entry name" value="AdoMet_MTases"/>
    <property type="match status" value="1"/>
</dbReference>
<proteinExistence type="predicted"/>
<organism evidence="1 2">
    <name type="scientific">Halogeometricum pallidum JCM 14848</name>
    <dbReference type="NCBI Taxonomy" id="1227487"/>
    <lineage>
        <taxon>Archaea</taxon>
        <taxon>Methanobacteriati</taxon>
        <taxon>Methanobacteriota</taxon>
        <taxon>Stenosarchaea group</taxon>
        <taxon>Halobacteria</taxon>
        <taxon>Halobacteriales</taxon>
        <taxon>Haloferacaceae</taxon>
        <taxon>Halogeometricum</taxon>
    </lineage>
</organism>
<accession>M0D4Q1</accession>
<dbReference type="Proteomes" id="UP000011513">
    <property type="component" value="Unassembled WGS sequence"/>
</dbReference>
<sequence>MPTRDRSSLDREELFVLWAARRSGLLEAILDTAGTPEAAAAESGVTEHAARVVVESLADLGYLRRVGDEYEITNRALGFLAKRDVRSIGRLPHALDLFDRWAALPETMRTGEAPDPPEEWTRNRLGAHAATDEARVRARVTAAVREAPGAERVLDVCGASGAYATEFAARGFETTLVDEPAAVDAVAPMLAHREVQTVAADVPDAADFRAGSRFDLAFAADATSRFGAEENRTLLSAAFDALEPGGTLVLVDALRDGSRAAVRARVRALGVGRGDAYPEKAYRSWLESAGFVDVTVRAVPGDDRSAVVARRPERAVD</sequence>
<dbReference type="Gene3D" id="3.40.50.150">
    <property type="entry name" value="Vaccinia Virus protein VP39"/>
    <property type="match status" value="1"/>
</dbReference>
<dbReference type="AlphaFoldDB" id="M0D4Q1"/>
<dbReference type="InParanoid" id="M0D4Q1"/>